<dbReference type="PROSITE" id="PS50013">
    <property type="entry name" value="CHROMO_2"/>
    <property type="match status" value="1"/>
</dbReference>
<keyword evidence="2" id="KW-0539">Nucleus</keyword>
<evidence type="ECO:0000313" key="6">
    <source>
        <dbReference type="Proteomes" id="UP000569728"/>
    </source>
</evidence>
<dbReference type="Gene3D" id="2.40.50.40">
    <property type="match status" value="1"/>
</dbReference>
<dbReference type="PANTHER" id="PTHR43684">
    <property type="match status" value="1"/>
</dbReference>
<reference evidence="5 6" key="1">
    <citation type="submission" date="2019-09" db="EMBL/GenBank/DDBJ databases">
        <title>Bird 10,000 Genomes (B10K) Project - Family phase.</title>
        <authorList>
            <person name="Zhang G."/>
        </authorList>
    </citation>
    <scope>NUCLEOTIDE SEQUENCE [LARGE SCALE GENOMIC DNA]</scope>
    <source>
        <strain evidence="5">B10K-CU-031-11</strain>
        <tissue evidence="5">Muscle</tissue>
    </source>
</reference>
<dbReference type="InterPro" id="IPR023780">
    <property type="entry name" value="Chromo_domain"/>
</dbReference>
<dbReference type="InterPro" id="IPR000953">
    <property type="entry name" value="Chromo/chromo_shadow_dom"/>
</dbReference>
<accession>A0A7K8TXZ3</accession>
<protein>
    <submittedName>
        <fullName evidence="5">CDYL protein</fullName>
    </submittedName>
</protein>
<dbReference type="CDD" id="cd18634">
    <property type="entry name" value="CD_CDY"/>
    <property type="match status" value="1"/>
</dbReference>
<evidence type="ECO:0000313" key="5">
    <source>
        <dbReference type="EMBL" id="NXF47103.1"/>
    </source>
</evidence>
<dbReference type="Proteomes" id="UP000569728">
    <property type="component" value="Unassembled WGS sequence"/>
</dbReference>
<comment type="caution">
    <text evidence="5">The sequence shown here is derived from an EMBL/GenBank/DDBJ whole genome shotgun (WGS) entry which is preliminary data.</text>
</comment>
<evidence type="ECO:0000256" key="2">
    <source>
        <dbReference type="ARBA" id="ARBA00023242"/>
    </source>
</evidence>
<feature type="compositionally biased region" description="Polar residues" evidence="3">
    <location>
        <begin position="102"/>
        <end position="122"/>
    </location>
</feature>
<feature type="compositionally biased region" description="Basic and acidic residues" evidence="3">
    <location>
        <begin position="51"/>
        <end position="60"/>
    </location>
</feature>
<evidence type="ECO:0000256" key="1">
    <source>
        <dbReference type="ARBA" id="ARBA00004123"/>
    </source>
</evidence>
<feature type="non-terminal residue" evidence="5">
    <location>
        <position position="529"/>
    </location>
</feature>
<dbReference type="Pfam" id="PF00385">
    <property type="entry name" value="Chromo"/>
    <property type="match status" value="1"/>
</dbReference>
<feature type="non-terminal residue" evidence="5">
    <location>
        <position position="1"/>
    </location>
</feature>
<dbReference type="OrthoDB" id="6357915at2759"/>
<name>A0A7K8TXZ3_OCEOC</name>
<dbReference type="PANTHER" id="PTHR43684:SF5">
    <property type="entry name" value="CHROMODOMAIN Y-LIKE PROTEIN"/>
    <property type="match status" value="1"/>
</dbReference>
<gene>
    <name evidence="5" type="primary">Cdyl</name>
    <name evidence="5" type="ORF">OCEOCE_R10099</name>
</gene>
<dbReference type="Gene3D" id="3.90.226.10">
    <property type="entry name" value="2-enoyl-CoA Hydratase, Chain A, domain 1"/>
    <property type="match status" value="1"/>
</dbReference>
<dbReference type="GO" id="GO:0003714">
    <property type="term" value="F:transcription corepressor activity"/>
    <property type="evidence" value="ECO:0007669"/>
    <property type="project" value="TreeGrafter"/>
</dbReference>
<dbReference type="InterPro" id="IPR023779">
    <property type="entry name" value="Chromodomain_CS"/>
</dbReference>
<comment type="subcellular location">
    <subcellularLocation>
        <location evidence="1">Nucleus</location>
    </subcellularLocation>
</comment>
<dbReference type="InterPro" id="IPR051053">
    <property type="entry name" value="ECH/Chromodomain_protein"/>
</dbReference>
<keyword evidence="6" id="KW-1185">Reference proteome</keyword>
<dbReference type="FunFam" id="1.10.12.10:FF:000006">
    <property type="entry name" value="Chromodomain Y-like protein"/>
    <property type="match status" value="1"/>
</dbReference>
<dbReference type="Gene3D" id="3.90.226.20">
    <property type="match status" value="1"/>
</dbReference>
<dbReference type="AlphaFoldDB" id="A0A7K8TXZ3"/>
<dbReference type="SMART" id="SM00298">
    <property type="entry name" value="CHROMO"/>
    <property type="match status" value="1"/>
</dbReference>
<dbReference type="CDD" id="cd06558">
    <property type="entry name" value="crotonase-like"/>
    <property type="match status" value="1"/>
</dbReference>
<evidence type="ECO:0000259" key="4">
    <source>
        <dbReference type="PROSITE" id="PS50013"/>
    </source>
</evidence>
<sequence length="529" mass="59730">QVERIVDKRKNKKGKTEYLVRWKGYDSEDDTWEPEQHLVNCEEYIHEFNRRHNEKQKESTLTRTNRTSPNNARKQISRSTNSSFSKTSTKSLVMGKDHESKNNQLFSATQKFRKNNSPSLSGRKNMDLAKSGIKILVPKSPIKSRTTVDGFQNESPDKMDHIEQDQEDSVAPEVAAEKPVGALLGPGAERARMGSRPRIHPLVPQLPVPVTATIASALTINGKGTSTFMEALAANGTTNIQTSVTGVTASKRRFIDDRRDQPFDKRLRFSVRQTESAYRYRDIVVRKQDGFTHILLSTKSSENNSLNPEVMKEVQSALNTAAADDSKLVLFSAVGSTFCCGLDFIYFIRRLTDDRKKESTKMAEAISIVNNTDQLAVGNSFSLLIKSWKSYNKTIPNSAGIFLICFEHFSFNEFCLITFHTRSNFLSLQANEMLFSGRKLTAQEACAKGLVSQVFWPGTFTQEVMVRIKELVTCNSVVLEESKALVRNIMKVDLEQANEKECEVLKKIWGSAQGMDSMLKYLQKKIDEF</sequence>
<dbReference type="InterPro" id="IPR014748">
    <property type="entry name" value="Enoyl-CoA_hydra_C"/>
</dbReference>
<dbReference type="SUPFAM" id="SSF52096">
    <property type="entry name" value="ClpP/crotonase"/>
    <property type="match status" value="2"/>
</dbReference>
<feature type="compositionally biased region" description="Low complexity" evidence="3">
    <location>
        <begin position="77"/>
        <end position="91"/>
    </location>
</feature>
<dbReference type="InterPro" id="IPR029045">
    <property type="entry name" value="ClpP/crotonase-like_dom_sf"/>
</dbReference>
<dbReference type="InterPro" id="IPR016197">
    <property type="entry name" value="Chromo-like_dom_sf"/>
</dbReference>
<feature type="domain" description="Chromo" evidence="4">
    <location>
        <begin position="1"/>
        <end position="60"/>
    </location>
</feature>
<dbReference type="Gene3D" id="1.10.12.10">
    <property type="entry name" value="Lyase 2-enoyl-coa Hydratase, Chain A, domain 2"/>
    <property type="match status" value="1"/>
</dbReference>
<dbReference type="PROSITE" id="PS00598">
    <property type="entry name" value="CHROMO_1"/>
    <property type="match status" value="1"/>
</dbReference>
<dbReference type="SUPFAM" id="SSF54160">
    <property type="entry name" value="Chromo domain-like"/>
    <property type="match status" value="1"/>
</dbReference>
<dbReference type="EMBL" id="VWZA01000487">
    <property type="protein sequence ID" value="NXF47103.1"/>
    <property type="molecule type" value="Genomic_DNA"/>
</dbReference>
<organism evidence="5 6">
    <name type="scientific">Oceanites oceanicus</name>
    <name type="common">Wilson's storm petrel</name>
    <name type="synonym">Procellaria oceanica</name>
    <dbReference type="NCBI Taxonomy" id="79653"/>
    <lineage>
        <taxon>Eukaryota</taxon>
        <taxon>Metazoa</taxon>
        <taxon>Chordata</taxon>
        <taxon>Craniata</taxon>
        <taxon>Vertebrata</taxon>
        <taxon>Euteleostomi</taxon>
        <taxon>Archelosauria</taxon>
        <taxon>Archosauria</taxon>
        <taxon>Dinosauria</taxon>
        <taxon>Saurischia</taxon>
        <taxon>Theropoda</taxon>
        <taxon>Coelurosauria</taxon>
        <taxon>Aves</taxon>
        <taxon>Neognathae</taxon>
        <taxon>Neoaves</taxon>
        <taxon>Aequornithes</taxon>
        <taxon>Procellariiformes</taxon>
        <taxon>Hydrobatidae</taxon>
        <taxon>Oceanites</taxon>
    </lineage>
</organism>
<feature type="compositionally biased region" description="Polar residues" evidence="3">
    <location>
        <begin position="61"/>
        <end position="74"/>
    </location>
</feature>
<dbReference type="GO" id="GO:0005634">
    <property type="term" value="C:nucleus"/>
    <property type="evidence" value="ECO:0007669"/>
    <property type="project" value="UniProtKB-SubCell"/>
</dbReference>
<feature type="region of interest" description="Disordered" evidence="3">
    <location>
        <begin position="51"/>
        <end position="125"/>
    </location>
</feature>
<evidence type="ECO:0000256" key="3">
    <source>
        <dbReference type="SAM" id="MobiDB-lite"/>
    </source>
</evidence>
<proteinExistence type="predicted"/>